<feature type="domain" description="HTH lysR-type" evidence="5">
    <location>
        <begin position="1"/>
        <end position="58"/>
    </location>
</feature>
<organism evidence="6 7">
    <name type="scientific">Paenibacillus marchantiophytorum</name>
    <dbReference type="NCBI Taxonomy" id="1619310"/>
    <lineage>
        <taxon>Bacteria</taxon>
        <taxon>Bacillati</taxon>
        <taxon>Bacillota</taxon>
        <taxon>Bacilli</taxon>
        <taxon>Bacillales</taxon>
        <taxon>Paenibacillaceae</taxon>
        <taxon>Paenibacillus</taxon>
    </lineage>
</organism>
<keyword evidence="7" id="KW-1185">Reference proteome</keyword>
<keyword evidence="2" id="KW-0805">Transcription regulation</keyword>
<evidence type="ECO:0000313" key="6">
    <source>
        <dbReference type="EMBL" id="GFZ76089.1"/>
    </source>
</evidence>
<comment type="caution">
    <text evidence="6">The sequence shown here is derived from an EMBL/GenBank/DDBJ whole genome shotgun (WGS) entry which is preliminary data.</text>
</comment>
<proteinExistence type="inferred from homology"/>
<dbReference type="RefSeq" id="WP_189011302.1">
    <property type="nucleotide sequence ID" value="NZ_BMHE01000008.1"/>
</dbReference>
<keyword evidence="3" id="KW-0238">DNA-binding</keyword>
<evidence type="ECO:0000256" key="3">
    <source>
        <dbReference type="ARBA" id="ARBA00023125"/>
    </source>
</evidence>
<sequence length="288" mass="32195">MELTDLKVVMAIMEEGSISRAAQRLDYVQSNVTARVRKLESELGIQLFNRHPKGVTPTEKGLAFSKYALDIIRMAEEAVMAVREPDYPSGPLAIGIVETFASSDPFIKALSEFQRHYPEVALSLINGTSPQNYEKVLNRQLDGAFFTGDFDMSLLEIEVEIRDKVVLLTAAEGQDSSEIPSIANAAWVVFPKGCPFRTASEEWLRSEGTLNANLIEISTMEMMLNCVQAGLGFALVPESVISRADNRLCVYPVPKRYQYATTRLVRRREQFRSKAFAAFAKCVKAELR</sequence>
<evidence type="ECO:0000256" key="1">
    <source>
        <dbReference type="ARBA" id="ARBA00009437"/>
    </source>
</evidence>
<evidence type="ECO:0000313" key="7">
    <source>
        <dbReference type="Proteomes" id="UP000615455"/>
    </source>
</evidence>
<accession>A0ABQ1EKW5</accession>
<dbReference type="Proteomes" id="UP000615455">
    <property type="component" value="Unassembled WGS sequence"/>
</dbReference>
<dbReference type="PANTHER" id="PTHR30126">
    <property type="entry name" value="HTH-TYPE TRANSCRIPTIONAL REGULATOR"/>
    <property type="match status" value="1"/>
</dbReference>
<evidence type="ECO:0000256" key="4">
    <source>
        <dbReference type="ARBA" id="ARBA00023163"/>
    </source>
</evidence>
<keyword evidence="4" id="KW-0804">Transcription</keyword>
<evidence type="ECO:0000259" key="5">
    <source>
        <dbReference type="PROSITE" id="PS50931"/>
    </source>
</evidence>
<dbReference type="InterPro" id="IPR036388">
    <property type="entry name" value="WH-like_DNA-bd_sf"/>
</dbReference>
<comment type="similarity">
    <text evidence="1">Belongs to the LysR transcriptional regulatory family.</text>
</comment>
<dbReference type="EMBL" id="BMHE01000008">
    <property type="protein sequence ID" value="GFZ76089.1"/>
    <property type="molecule type" value="Genomic_DNA"/>
</dbReference>
<dbReference type="Pfam" id="PF03466">
    <property type="entry name" value="LysR_substrate"/>
    <property type="match status" value="1"/>
</dbReference>
<gene>
    <name evidence="6" type="primary">czcR</name>
    <name evidence="6" type="ORF">GCM10008018_22070</name>
</gene>
<reference evidence="7" key="1">
    <citation type="journal article" date="2019" name="Int. J. Syst. Evol. Microbiol.">
        <title>The Global Catalogue of Microorganisms (GCM) 10K type strain sequencing project: providing services to taxonomists for standard genome sequencing and annotation.</title>
        <authorList>
            <consortium name="The Broad Institute Genomics Platform"/>
            <consortium name="The Broad Institute Genome Sequencing Center for Infectious Disease"/>
            <person name="Wu L."/>
            <person name="Ma J."/>
        </authorList>
    </citation>
    <scope>NUCLEOTIDE SEQUENCE [LARGE SCALE GENOMIC DNA]</scope>
    <source>
        <strain evidence="7">CGMCC 1.15043</strain>
    </source>
</reference>
<name>A0ABQ1EKW5_9BACL</name>
<dbReference type="PRINTS" id="PR00039">
    <property type="entry name" value="HTHLYSR"/>
</dbReference>
<dbReference type="InterPro" id="IPR000847">
    <property type="entry name" value="LysR_HTH_N"/>
</dbReference>
<dbReference type="Gene3D" id="3.40.190.290">
    <property type="match status" value="1"/>
</dbReference>
<dbReference type="PROSITE" id="PS50931">
    <property type="entry name" value="HTH_LYSR"/>
    <property type="match status" value="1"/>
</dbReference>
<dbReference type="InterPro" id="IPR036390">
    <property type="entry name" value="WH_DNA-bd_sf"/>
</dbReference>
<dbReference type="Pfam" id="PF00126">
    <property type="entry name" value="HTH_1"/>
    <property type="match status" value="1"/>
</dbReference>
<dbReference type="PANTHER" id="PTHR30126:SF40">
    <property type="entry name" value="HTH-TYPE TRANSCRIPTIONAL REGULATOR GLTR"/>
    <property type="match status" value="1"/>
</dbReference>
<dbReference type="SUPFAM" id="SSF46785">
    <property type="entry name" value="Winged helix' DNA-binding domain"/>
    <property type="match status" value="1"/>
</dbReference>
<dbReference type="SUPFAM" id="SSF53850">
    <property type="entry name" value="Periplasmic binding protein-like II"/>
    <property type="match status" value="1"/>
</dbReference>
<dbReference type="Gene3D" id="1.10.10.10">
    <property type="entry name" value="Winged helix-like DNA-binding domain superfamily/Winged helix DNA-binding domain"/>
    <property type="match status" value="1"/>
</dbReference>
<evidence type="ECO:0000256" key="2">
    <source>
        <dbReference type="ARBA" id="ARBA00023015"/>
    </source>
</evidence>
<protein>
    <submittedName>
        <fullName evidence="6">HTH-type transcriptional regulator CzcR</fullName>
    </submittedName>
</protein>
<dbReference type="InterPro" id="IPR005119">
    <property type="entry name" value="LysR_subst-bd"/>
</dbReference>